<dbReference type="Proteomes" id="UP000186336">
    <property type="component" value="Chromosome"/>
</dbReference>
<name>A0A1P8MZA7_9RHOB</name>
<reference evidence="2 3" key="1">
    <citation type="submission" date="2017-01" db="EMBL/GenBank/DDBJ databases">
        <title>Complete genome of Tateyamaria omphalii DOK1-4 isolated from seawater in Dokdo.</title>
        <authorList>
            <person name="Kim J.H."/>
            <person name="Chi W.-J."/>
        </authorList>
    </citation>
    <scope>NUCLEOTIDE SEQUENCE [LARGE SCALE GENOMIC DNA]</scope>
    <source>
        <strain evidence="2 3">DOK1-4</strain>
    </source>
</reference>
<dbReference type="OrthoDB" id="7859575at2"/>
<dbReference type="RefSeq" id="WP_076629854.1">
    <property type="nucleotide sequence ID" value="NZ_CP019312.1"/>
</dbReference>
<feature type="transmembrane region" description="Helical" evidence="1">
    <location>
        <begin position="84"/>
        <end position="103"/>
    </location>
</feature>
<proteinExistence type="predicted"/>
<feature type="transmembrane region" description="Helical" evidence="1">
    <location>
        <begin position="59"/>
        <end position="78"/>
    </location>
</feature>
<organism evidence="2 3">
    <name type="scientific">Tateyamaria omphalii</name>
    <dbReference type="NCBI Taxonomy" id="299262"/>
    <lineage>
        <taxon>Bacteria</taxon>
        <taxon>Pseudomonadati</taxon>
        <taxon>Pseudomonadota</taxon>
        <taxon>Alphaproteobacteria</taxon>
        <taxon>Rhodobacterales</taxon>
        <taxon>Roseobacteraceae</taxon>
        <taxon>Tateyamaria</taxon>
    </lineage>
</organism>
<keyword evidence="1" id="KW-0812">Transmembrane</keyword>
<dbReference type="EMBL" id="CP019312">
    <property type="protein sequence ID" value="APX13420.1"/>
    <property type="molecule type" value="Genomic_DNA"/>
</dbReference>
<sequence length="109" mass="11715">MTAILDDIRRLDAAHARGELNAVDLAAEKAKLFEAIPDVDDVLVETPAREPPARVQSRLSQTLLLCIFVLTLCAGTTLVLTGDIMLAMTLSITVLAALTVALFRQLDQG</sequence>
<dbReference type="KEGG" id="tom:BWR18_18315"/>
<protein>
    <recommendedName>
        <fullName evidence="4">SHOCT domain-containing protein</fullName>
    </recommendedName>
</protein>
<evidence type="ECO:0008006" key="4">
    <source>
        <dbReference type="Google" id="ProtNLM"/>
    </source>
</evidence>
<keyword evidence="3" id="KW-1185">Reference proteome</keyword>
<evidence type="ECO:0000313" key="3">
    <source>
        <dbReference type="Proteomes" id="UP000186336"/>
    </source>
</evidence>
<dbReference type="AlphaFoldDB" id="A0A1P8MZA7"/>
<dbReference type="STRING" id="299262.BWR18_18315"/>
<keyword evidence="1" id="KW-1133">Transmembrane helix</keyword>
<evidence type="ECO:0000313" key="2">
    <source>
        <dbReference type="EMBL" id="APX13420.1"/>
    </source>
</evidence>
<gene>
    <name evidence="2" type="ORF">BWR18_18315</name>
</gene>
<keyword evidence="1" id="KW-0472">Membrane</keyword>
<evidence type="ECO:0000256" key="1">
    <source>
        <dbReference type="SAM" id="Phobius"/>
    </source>
</evidence>
<accession>A0A1P8MZA7</accession>